<dbReference type="MEROPS" id="C01.119"/>
<name>A0A0A1UBF2_ENTIV</name>
<proteinExistence type="predicted"/>
<dbReference type="GeneID" id="14891511"/>
<keyword evidence="2" id="KW-0645">Protease</keyword>
<accession>A0A0A1UBF2</accession>
<dbReference type="AlphaFoldDB" id="A0A0A1UBF2"/>
<evidence type="ECO:0000313" key="3">
    <source>
        <dbReference type="Proteomes" id="UP000014680"/>
    </source>
</evidence>
<dbReference type="Proteomes" id="UP000014680">
    <property type="component" value="Unassembled WGS sequence"/>
</dbReference>
<evidence type="ECO:0000259" key="1">
    <source>
        <dbReference type="Pfam" id="PF00112"/>
    </source>
</evidence>
<dbReference type="Gene3D" id="3.90.70.10">
    <property type="entry name" value="Cysteine proteinases"/>
    <property type="match status" value="1"/>
</dbReference>
<dbReference type="KEGG" id="eiv:EIN_276280"/>
<reference evidence="2 3" key="1">
    <citation type="submission" date="2012-10" db="EMBL/GenBank/DDBJ databases">
        <authorList>
            <person name="Zafar N."/>
            <person name="Inman J."/>
            <person name="Hall N."/>
            <person name="Lorenzi H."/>
            <person name="Caler E."/>
        </authorList>
    </citation>
    <scope>NUCLEOTIDE SEQUENCE [LARGE SCALE GENOMIC DNA]</scope>
    <source>
        <strain evidence="2 3">IP1</strain>
    </source>
</reference>
<dbReference type="EMBL" id="KB206364">
    <property type="protein sequence ID" value="ELP92529.1"/>
    <property type="molecule type" value="Genomic_DNA"/>
</dbReference>
<gene>
    <name evidence="2" type="ORF">EIN_276280</name>
</gene>
<evidence type="ECO:0000313" key="2">
    <source>
        <dbReference type="EMBL" id="ELP92529.1"/>
    </source>
</evidence>
<dbReference type="InterPro" id="IPR038765">
    <property type="entry name" value="Papain-like_cys_pep_sf"/>
</dbReference>
<dbReference type="GO" id="GO:0006508">
    <property type="term" value="P:proteolysis"/>
    <property type="evidence" value="ECO:0007669"/>
    <property type="project" value="UniProtKB-KW"/>
</dbReference>
<dbReference type="VEuPathDB" id="AmoebaDB:EIN_276280"/>
<dbReference type="Pfam" id="PF00112">
    <property type="entry name" value="Peptidase_C1"/>
    <property type="match status" value="1"/>
</dbReference>
<sequence>MAFETGFYHYKGGIFTFSKDTCKNINIDHQVILVGYGKDDETGQEYFIARNTWGTWWGENGGFGKISTENLCRMAQDDTKGIYNRIISSILVIVNSIQIARRVIQKTWCVLCVKLEQIWIKEEYVLRQDNTIIKQSNNKARVFLNEIN</sequence>
<keyword evidence="2" id="KW-0378">Hydrolase</keyword>
<organism evidence="2 3">
    <name type="scientific">Entamoeba invadens IP1</name>
    <dbReference type="NCBI Taxonomy" id="370355"/>
    <lineage>
        <taxon>Eukaryota</taxon>
        <taxon>Amoebozoa</taxon>
        <taxon>Evosea</taxon>
        <taxon>Archamoebae</taxon>
        <taxon>Mastigamoebida</taxon>
        <taxon>Entamoebidae</taxon>
        <taxon>Entamoeba</taxon>
    </lineage>
</organism>
<feature type="domain" description="Peptidase C1A papain C-terminal" evidence="1">
    <location>
        <begin position="4"/>
        <end position="77"/>
    </location>
</feature>
<dbReference type="InterPro" id="IPR000668">
    <property type="entry name" value="Peptidase_C1A_C"/>
</dbReference>
<dbReference type="RefSeq" id="XP_004259300.1">
    <property type="nucleotide sequence ID" value="XM_004259252.1"/>
</dbReference>
<dbReference type="GO" id="GO:0008234">
    <property type="term" value="F:cysteine-type peptidase activity"/>
    <property type="evidence" value="ECO:0007669"/>
    <property type="project" value="InterPro"/>
</dbReference>
<keyword evidence="3" id="KW-1185">Reference proteome</keyword>
<protein>
    <submittedName>
        <fullName evidence="2">Cysteine protease, putative</fullName>
    </submittedName>
</protein>
<dbReference type="SUPFAM" id="SSF54001">
    <property type="entry name" value="Cysteine proteinases"/>
    <property type="match status" value="1"/>
</dbReference>
<dbReference type="OrthoDB" id="15078at2759"/>